<protein>
    <submittedName>
        <fullName evidence="4">Dak phosphatase</fullName>
    </submittedName>
</protein>
<evidence type="ECO:0000313" key="5">
    <source>
        <dbReference type="Proteomes" id="UP000065220"/>
    </source>
</evidence>
<dbReference type="PROSITE" id="PS51480">
    <property type="entry name" value="DHAL"/>
    <property type="match status" value="1"/>
</dbReference>
<gene>
    <name evidence="4" type="ORF">AXF14_06985</name>
</gene>
<dbReference type="RefSeq" id="WP_067941967.1">
    <property type="nucleotide sequence ID" value="NZ_CP014228.1"/>
</dbReference>
<evidence type="ECO:0000313" key="4">
    <source>
        <dbReference type="EMBL" id="AMD87367.1"/>
    </source>
</evidence>
<dbReference type="AlphaFoldDB" id="A0A0X8JEH5"/>
<dbReference type="Proteomes" id="UP000065220">
    <property type="component" value="Chromosome"/>
</dbReference>
<reference evidence="5" key="1">
    <citation type="submission" date="2016-02" db="EMBL/GenBank/DDBJ databases">
        <authorList>
            <person name="Holder M.E."/>
            <person name="Ajami N.J."/>
            <person name="Petrosino J.F."/>
        </authorList>
    </citation>
    <scope>NUCLEOTIDE SEQUENCE [LARGE SCALE GENOMIC DNA]</scope>
    <source>
        <strain evidence="5">CCUG 36733</strain>
    </source>
</reference>
<dbReference type="SUPFAM" id="SSF101473">
    <property type="entry name" value="DhaL-like"/>
    <property type="match status" value="1"/>
</dbReference>
<dbReference type="GO" id="GO:0004371">
    <property type="term" value="F:glycerone kinase activity"/>
    <property type="evidence" value="ECO:0007669"/>
    <property type="project" value="InterPro"/>
</dbReference>
<dbReference type="GO" id="GO:0005829">
    <property type="term" value="C:cytosol"/>
    <property type="evidence" value="ECO:0007669"/>
    <property type="project" value="TreeGrafter"/>
</dbReference>
<evidence type="ECO:0000259" key="3">
    <source>
        <dbReference type="PROSITE" id="PS51480"/>
    </source>
</evidence>
<dbReference type="Gene3D" id="1.25.40.340">
    <property type="match status" value="1"/>
</dbReference>
<keyword evidence="2" id="KW-0418">Kinase</keyword>
<dbReference type="PANTHER" id="PTHR28629:SF4">
    <property type="entry name" value="TRIOKINASE_FMN CYCLASE"/>
    <property type="match status" value="1"/>
</dbReference>
<dbReference type="InterPro" id="IPR004007">
    <property type="entry name" value="DhaL_dom"/>
</dbReference>
<dbReference type="InterPro" id="IPR036117">
    <property type="entry name" value="DhaL_dom_sf"/>
</dbReference>
<evidence type="ECO:0000256" key="2">
    <source>
        <dbReference type="ARBA" id="ARBA00022777"/>
    </source>
</evidence>
<keyword evidence="1" id="KW-0808">Transferase</keyword>
<dbReference type="InterPro" id="IPR050861">
    <property type="entry name" value="Dihydroxyacetone_Kinase"/>
</dbReference>
<dbReference type="STRING" id="111015.AXF14_06985"/>
<accession>A0A0X8JEH5</accession>
<evidence type="ECO:0000256" key="1">
    <source>
        <dbReference type="ARBA" id="ARBA00022679"/>
    </source>
</evidence>
<dbReference type="KEGG" id="ard:AXF14_06985"/>
<dbReference type="Pfam" id="PF02734">
    <property type="entry name" value="Dak2"/>
    <property type="match status" value="1"/>
</dbReference>
<keyword evidence="5" id="KW-1185">Reference proteome</keyword>
<organism evidence="4 5">
    <name type="scientific">Actinomyces radicidentis</name>
    <dbReference type="NCBI Taxonomy" id="111015"/>
    <lineage>
        <taxon>Bacteria</taxon>
        <taxon>Bacillati</taxon>
        <taxon>Actinomycetota</taxon>
        <taxon>Actinomycetes</taxon>
        <taxon>Actinomycetales</taxon>
        <taxon>Actinomycetaceae</taxon>
        <taxon>Actinomyces</taxon>
    </lineage>
</organism>
<name>A0A0X8JEH5_ACTRD</name>
<sequence>MVTKDTLISVTASISALMETNRDYLVSLDQVNGDGDLGISMDDGFRALAAHFSQAEDTDLGQLLRKGGKVFNEAAPSSLGTILTFGLMGMAKALKGSDEVDFPAAAEALRAGVQNIMDKAESKPGEKTIIDALVPGADALVAGAAQAAGDAAAESDLLGAAAEAAAAGSESTKEMEAVHGRAAYSAARSIGVLDGGSVVGRLIFEGIANSRQSE</sequence>
<feature type="domain" description="DhaL" evidence="3">
    <location>
        <begin position="5"/>
        <end position="209"/>
    </location>
</feature>
<dbReference type="PANTHER" id="PTHR28629">
    <property type="entry name" value="TRIOKINASE/FMN CYCLASE"/>
    <property type="match status" value="1"/>
</dbReference>
<dbReference type="SMART" id="SM01120">
    <property type="entry name" value="Dak2"/>
    <property type="match status" value="1"/>
</dbReference>
<dbReference type="EMBL" id="CP014228">
    <property type="protein sequence ID" value="AMD87367.1"/>
    <property type="molecule type" value="Genomic_DNA"/>
</dbReference>
<dbReference type="GO" id="GO:0019563">
    <property type="term" value="P:glycerol catabolic process"/>
    <property type="evidence" value="ECO:0007669"/>
    <property type="project" value="TreeGrafter"/>
</dbReference>
<proteinExistence type="predicted"/>